<keyword evidence="3" id="KW-1185">Reference proteome</keyword>
<evidence type="ECO:0000313" key="2">
    <source>
        <dbReference type="EMBL" id="WVZ89325.1"/>
    </source>
</evidence>
<dbReference type="Proteomes" id="UP001341281">
    <property type="component" value="Chromosome 08"/>
</dbReference>
<reference evidence="2 3" key="1">
    <citation type="submission" date="2024-02" db="EMBL/GenBank/DDBJ databases">
        <title>High-quality chromosome-scale genome assembly of Pensacola bahiagrass (Paspalum notatum Flugge var. saurae).</title>
        <authorList>
            <person name="Vega J.M."/>
            <person name="Podio M."/>
            <person name="Orjuela J."/>
            <person name="Siena L.A."/>
            <person name="Pessino S.C."/>
            <person name="Combes M.C."/>
            <person name="Mariac C."/>
            <person name="Albertini E."/>
            <person name="Pupilli F."/>
            <person name="Ortiz J.P.A."/>
            <person name="Leblanc O."/>
        </authorList>
    </citation>
    <scope>NUCLEOTIDE SEQUENCE [LARGE SCALE GENOMIC DNA]</scope>
    <source>
        <strain evidence="2">R1</strain>
        <tissue evidence="2">Leaf</tissue>
    </source>
</reference>
<feature type="compositionally biased region" description="Basic residues" evidence="1">
    <location>
        <begin position="334"/>
        <end position="348"/>
    </location>
</feature>
<accession>A0AAQ3UC67</accession>
<feature type="compositionally biased region" description="Pro residues" evidence="1">
    <location>
        <begin position="17"/>
        <end position="28"/>
    </location>
</feature>
<dbReference type="AlphaFoldDB" id="A0AAQ3UC67"/>
<dbReference type="EMBL" id="CP144752">
    <property type="protein sequence ID" value="WVZ89325.1"/>
    <property type="molecule type" value="Genomic_DNA"/>
</dbReference>
<protein>
    <submittedName>
        <fullName evidence="2">Uncharacterized protein</fullName>
    </submittedName>
</protein>
<evidence type="ECO:0000313" key="3">
    <source>
        <dbReference type="Proteomes" id="UP001341281"/>
    </source>
</evidence>
<organism evidence="2 3">
    <name type="scientific">Paspalum notatum var. saurae</name>
    <dbReference type="NCBI Taxonomy" id="547442"/>
    <lineage>
        <taxon>Eukaryota</taxon>
        <taxon>Viridiplantae</taxon>
        <taxon>Streptophyta</taxon>
        <taxon>Embryophyta</taxon>
        <taxon>Tracheophyta</taxon>
        <taxon>Spermatophyta</taxon>
        <taxon>Magnoliopsida</taxon>
        <taxon>Liliopsida</taxon>
        <taxon>Poales</taxon>
        <taxon>Poaceae</taxon>
        <taxon>PACMAD clade</taxon>
        <taxon>Panicoideae</taxon>
        <taxon>Andropogonodae</taxon>
        <taxon>Paspaleae</taxon>
        <taxon>Paspalinae</taxon>
        <taxon>Paspalum</taxon>
    </lineage>
</organism>
<feature type="region of interest" description="Disordered" evidence="1">
    <location>
        <begin position="1"/>
        <end position="31"/>
    </location>
</feature>
<feature type="region of interest" description="Disordered" evidence="1">
    <location>
        <begin position="138"/>
        <end position="348"/>
    </location>
</feature>
<name>A0AAQ3UC67_PASNO</name>
<feature type="compositionally biased region" description="Pro residues" evidence="1">
    <location>
        <begin position="149"/>
        <end position="160"/>
    </location>
</feature>
<gene>
    <name evidence="2" type="ORF">U9M48_035746</name>
</gene>
<feature type="compositionally biased region" description="Basic residues" evidence="1">
    <location>
        <begin position="199"/>
        <end position="214"/>
    </location>
</feature>
<proteinExistence type="predicted"/>
<feature type="compositionally biased region" description="Basic and acidic residues" evidence="1">
    <location>
        <begin position="185"/>
        <end position="198"/>
    </location>
</feature>
<sequence length="348" mass="37599">MTTPRQRIISAGRKSTIPPPPPQSPLPQQPSKQIPITKSFYAAFFPFPGASERTKWTIVVRFGIGAVLRCFFGAAGCHGSRLPSHSYALCSVPIDRGASVRWSVTPSHPVRPHFAPATASMPLPSRTASPSSAPILSWVPFPSPATRGPTPPSAPPPQHPGTPIRAAASPHRRLPRRPVRAAAFRTEDAPVRAVDTRRRLPHRGRPRCPRLCRRRPTEAAHALSRAPPRNPGRHRPWSLDPGALPPLSRHVLAPPPPIRRRPRAAPVLETQPAAEAEGVGPRSSDAPRSSEAEAAGPSVVAVADTASPPAAIRATLRLPPLPSHGSGADMRFQFSRRRTSHRRPRIQS</sequence>
<feature type="compositionally biased region" description="Basic residues" evidence="1">
    <location>
        <begin position="170"/>
        <end position="179"/>
    </location>
</feature>
<evidence type="ECO:0000256" key="1">
    <source>
        <dbReference type="SAM" id="MobiDB-lite"/>
    </source>
</evidence>